<dbReference type="AlphaFoldDB" id="A0A2X2JGH3"/>
<protein>
    <submittedName>
        <fullName evidence="1">Uncharacterized protein</fullName>
    </submittedName>
</protein>
<evidence type="ECO:0000313" key="2">
    <source>
        <dbReference type="Proteomes" id="UP000251241"/>
    </source>
</evidence>
<name>A0A2X2JGH3_SPHMU</name>
<dbReference type="RefSeq" id="WP_112376054.1">
    <property type="nucleotide sequence ID" value="NZ_CP069793.1"/>
</dbReference>
<dbReference type="EMBL" id="UAUU01000011">
    <property type="protein sequence ID" value="SPZ92844.1"/>
    <property type="molecule type" value="Genomic_DNA"/>
</dbReference>
<organism evidence="1 2">
    <name type="scientific">Sphingobacterium multivorum</name>
    <dbReference type="NCBI Taxonomy" id="28454"/>
    <lineage>
        <taxon>Bacteria</taxon>
        <taxon>Pseudomonadati</taxon>
        <taxon>Bacteroidota</taxon>
        <taxon>Sphingobacteriia</taxon>
        <taxon>Sphingobacteriales</taxon>
        <taxon>Sphingobacteriaceae</taxon>
        <taxon>Sphingobacterium</taxon>
    </lineage>
</organism>
<dbReference type="SUPFAM" id="SSF50249">
    <property type="entry name" value="Nucleic acid-binding proteins"/>
    <property type="match status" value="1"/>
</dbReference>
<dbReference type="GO" id="GO:0003676">
    <property type="term" value="F:nucleic acid binding"/>
    <property type="evidence" value="ECO:0007669"/>
    <property type="project" value="InterPro"/>
</dbReference>
<sequence length="288" mass="33333">MHLFITFMLLKQNSTPAMFIGAVKWFDNNKGFGTLALPSGEELFVHIRRFKVPPEHVIQPGEVIVGDKKPDPKRSGYLAHNCRILKRPEDWKFVISLLDKEHTVLLPDSHGREQKHNLTSLTARQLLRIQPKEHILAMLTANFDVHFDSSIFIPYAELIDKSITGVFEKEAACDLLSKVFEYFGKHVSHQILFRVWKESMFRYIGYPAEGDYEIPELVFNLNATEIDCDDLARIITYSFGKSFCSDFVNALFEDIETMDKKDIEPLLPYLEFLENEDSIEKIQTLMQD</sequence>
<accession>A0A2X2JGH3</accession>
<gene>
    <name evidence="1" type="ORF">NCTC11343_04803</name>
</gene>
<dbReference type="CDD" id="cd04458">
    <property type="entry name" value="CSP_CDS"/>
    <property type="match status" value="1"/>
</dbReference>
<reference evidence="1 2" key="1">
    <citation type="submission" date="2018-06" db="EMBL/GenBank/DDBJ databases">
        <authorList>
            <consortium name="Pathogen Informatics"/>
            <person name="Doyle S."/>
        </authorList>
    </citation>
    <scope>NUCLEOTIDE SEQUENCE [LARGE SCALE GENOMIC DNA]</scope>
    <source>
        <strain evidence="1 2">NCTC11343</strain>
    </source>
</reference>
<dbReference type="InterPro" id="IPR012340">
    <property type="entry name" value="NA-bd_OB-fold"/>
</dbReference>
<proteinExistence type="predicted"/>
<dbReference type="InterPro" id="IPR002059">
    <property type="entry name" value="CSP_DNA-bd"/>
</dbReference>
<evidence type="ECO:0000313" key="1">
    <source>
        <dbReference type="EMBL" id="SPZ92844.1"/>
    </source>
</evidence>
<dbReference type="Proteomes" id="UP000251241">
    <property type="component" value="Unassembled WGS sequence"/>
</dbReference>
<dbReference type="GeneID" id="97179694"/>
<dbReference type="Gene3D" id="2.40.50.140">
    <property type="entry name" value="Nucleic acid-binding proteins"/>
    <property type="match status" value="1"/>
</dbReference>